<feature type="domain" description="4Fe-4S Wbl-type" evidence="1">
    <location>
        <begin position="40"/>
        <end position="107"/>
    </location>
</feature>
<comment type="caution">
    <text evidence="2">The sequence shown here is derived from an EMBL/GenBank/DDBJ whole genome shotgun (WGS) entry which is preliminary data.</text>
</comment>
<dbReference type="Proteomes" id="UP000712713">
    <property type="component" value="Unassembled WGS sequence"/>
</dbReference>
<dbReference type="InterPro" id="IPR034768">
    <property type="entry name" value="4FE4S_WBL"/>
</dbReference>
<organism evidence="2 3">
    <name type="scientific">Tessaracoccus flavescens</name>
    <dbReference type="NCBI Taxonomy" id="399497"/>
    <lineage>
        <taxon>Bacteria</taxon>
        <taxon>Bacillati</taxon>
        <taxon>Actinomycetota</taxon>
        <taxon>Actinomycetes</taxon>
        <taxon>Propionibacteriales</taxon>
        <taxon>Propionibacteriaceae</taxon>
        <taxon>Tessaracoccus</taxon>
    </lineage>
</organism>
<reference evidence="2" key="1">
    <citation type="journal article" date="2021" name="PeerJ">
        <title>Extensive microbial diversity within the chicken gut microbiome revealed by metagenomics and culture.</title>
        <authorList>
            <person name="Gilroy R."/>
            <person name="Ravi A."/>
            <person name="Getino M."/>
            <person name="Pursley I."/>
            <person name="Horton D.L."/>
            <person name="Alikhan N.F."/>
            <person name="Baker D."/>
            <person name="Gharbi K."/>
            <person name="Hall N."/>
            <person name="Watson M."/>
            <person name="Adriaenssens E.M."/>
            <person name="Foster-Nyarko E."/>
            <person name="Jarju S."/>
            <person name="Secka A."/>
            <person name="Antonio M."/>
            <person name="Oren A."/>
            <person name="Chaudhuri R.R."/>
            <person name="La Ragione R."/>
            <person name="Hildebrand F."/>
            <person name="Pallen M.J."/>
        </authorList>
    </citation>
    <scope>NUCLEOTIDE SEQUENCE</scope>
    <source>
        <strain evidence="2">ChiGjej3B3-7470</strain>
    </source>
</reference>
<evidence type="ECO:0000313" key="3">
    <source>
        <dbReference type="Proteomes" id="UP000712713"/>
    </source>
</evidence>
<protein>
    <recommendedName>
        <fullName evidence="1">4Fe-4S Wbl-type domain-containing protein</fullName>
    </recommendedName>
</protein>
<evidence type="ECO:0000313" key="2">
    <source>
        <dbReference type="EMBL" id="HJE50935.1"/>
    </source>
</evidence>
<dbReference type="AlphaFoldDB" id="A0A921ENN6"/>
<proteinExistence type="predicted"/>
<reference evidence="2" key="2">
    <citation type="submission" date="2021-09" db="EMBL/GenBank/DDBJ databases">
        <authorList>
            <person name="Gilroy R."/>
        </authorList>
    </citation>
    <scope>NUCLEOTIDE SEQUENCE</scope>
    <source>
        <strain evidence="2">ChiGjej3B3-7470</strain>
    </source>
</reference>
<sequence>MSPRRRPLQARRRWRAQKAARERRLRSATELAGVLVTNGSCAFPGSGWDAAETGHAAATSNLAAAAAAAPALQLCAACPVVEECREWATVDRYTGLAAGSSWVRGTEYDAGTTRNNSRPRELLAS</sequence>
<dbReference type="EMBL" id="DYZF01000070">
    <property type="protein sequence ID" value="HJE50935.1"/>
    <property type="molecule type" value="Genomic_DNA"/>
</dbReference>
<gene>
    <name evidence="2" type="ORF">K8V15_02980</name>
</gene>
<accession>A0A921ENN6</accession>
<evidence type="ECO:0000259" key="1">
    <source>
        <dbReference type="PROSITE" id="PS51674"/>
    </source>
</evidence>
<name>A0A921ENN6_9ACTN</name>
<dbReference type="PROSITE" id="PS51674">
    <property type="entry name" value="4FE4S_WBL"/>
    <property type="match status" value="1"/>
</dbReference>